<dbReference type="RefSeq" id="XP_018004236.1">
    <property type="nucleotide sequence ID" value="XM_018149022.1"/>
</dbReference>
<dbReference type="Pfam" id="PF21000">
    <property type="entry name" value="RMI1_N_N"/>
    <property type="match status" value="1"/>
</dbReference>
<organism evidence="4 5">
    <name type="scientific">Cyphellophora attinorum</name>
    <dbReference type="NCBI Taxonomy" id="1664694"/>
    <lineage>
        <taxon>Eukaryota</taxon>
        <taxon>Fungi</taxon>
        <taxon>Dikarya</taxon>
        <taxon>Ascomycota</taxon>
        <taxon>Pezizomycotina</taxon>
        <taxon>Eurotiomycetes</taxon>
        <taxon>Chaetothyriomycetidae</taxon>
        <taxon>Chaetothyriales</taxon>
        <taxon>Cyphellophoraceae</taxon>
        <taxon>Cyphellophora</taxon>
    </lineage>
</organism>
<comment type="caution">
    <text evidence="4">The sequence shown here is derived from an EMBL/GenBank/DDBJ whole genome shotgun (WGS) entry which is preliminary data.</text>
</comment>
<dbReference type="SMART" id="SM01161">
    <property type="entry name" value="DUF1767"/>
    <property type="match status" value="1"/>
</dbReference>
<dbReference type="EMBL" id="LFJN01000003">
    <property type="protein sequence ID" value="KPI44273.1"/>
    <property type="molecule type" value="Genomic_DNA"/>
</dbReference>
<dbReference type="VEuPathDB" id="FungiDB:AB675_8567"/>
<dbReference type="InterPro" id="IPR042470">
    <property type="entry name" value="RMI1_N_C_sf"/>
</dbReference>
<dbReference type="Gene3D" id="2.40.50.770">
    <property type="entry name" value="RecQ-mediated genome instability protein Rmi1, C-terminal domain"/>
    <property type="match status" value="1"/>
</dbReference>
<dbReference type="InterPro" id="IPR049363">
    <property type="entry name" value="RMI1_N"/>
</dbReference>
<evidence type="ECO:0000313" key="5">
    <source>
        <dbReference type="Proteomes" id="UP000038010"/>
    </source>
</evidence>
<dbReference type="AlphaFoldDB" id="A0A0N1P3M5"/>
<proteinExistence type="predicted"/>
<evidence type="ECO:0000313" key="4">
    <source>
        <dbReference type="EMBL" id="KPI44273.1"/>
    </source>
</evidence>
<dbReference type="Pfam" id="PF08585">
    <property type="entry name" value="RMI1_N_C"/>
    <property type="match status" value="1"/>
</dbReference>
<dbReference type="Proteomes" id="UP000038010">
    <property type="component" value="Unassembled WGS sequence"/>
</dbReference>
<feature type="region of interest" description="Disordered" evidence="1">
    <location>
        <begin position="122"/>
        <end position="179"/>
    </location>
</feature>
<feature type="compositionally biased region" description="Polar residues" evidence="1">
    <location>
        <begin position="136"/>
        <end position="145"/>
    </location>
</feature>
<evidence type="ECO:0000256" key="1">
    <source>
        <dbReference type="SAM" id="MobiDB-lite"/>
    </source>
</evidence>
<dbReference type="STRING" id="1664694.A0A0N1P3M5"/>
<dbReference type="InterPro" id="IPR013894">
    <property type="entry name" value="RMI1_OB"/>
</dbReference>
<reference evidence="4 5" key="1">
    <citation type="submission" date="2015-06" db="EMBL/GenBank/DDBJ databases">
        <title>Draft genome of the ant-associated black yeast Phialophora attae CBS 131958.</title>
        <authorList>
            <person name="Moreno L.F."/>
            <person name="Stielow B.J."/>
            <person name="de Hoog S."/>
            <person name="Vicente V.A."/>
            <person name="Weiss V.A."/>
            <person name="de Vries M."/>
            <person name="Cruz L.M."/>
            <person name="Souza E.M."/>
        </authorList>
    </citation>
    <scope>NUCLEOTIDE SEQUENCE [LARGE SCALE GENOMIC DNA]</scope>
    <source>
        <strain evidence="4 5">CBS 131958</strain>
    </source>
</reference>
<sequence>MSALSTQLTTALQTRYSLTPAPAYLTTFLSSTRQPLPPLPALTSTLHFRILASDITTSLLASPSTTLPPGTSSTSTKEFRLTHAVPCQVLDIRDLGSSKWSQVEAIERVERGEEVRGREVIRTVPGLNDDGEHDGSTTGTATNGHAPTIGTRGLPTPAATAASSTAPANSAATPKRSQGPHQLLLADAAGTQIRAFEHTHPFPRLFITNDPTNNNEGISIGAKILLQPNTLVRRGMVMLDPQTVKILGGKIESWDRAWRRGRKEGLIRGVTGTNPPVRAGS</sequence>
<feature type="compositionally biased region" description="Low complexity" evidence="1">
    <location>
        <begin position="155"/>
        <end position="174"/>
    </location>
</feature>
<dbReference type="GeneID" id="28740902"/>
<feature type="domain" description="RecQ mediated genome instability protein 1 OB-fold" evidence="2">
    <location>
        <begin position="68"/>
        <end position="262"/>
    </location>
</feature>
<feature type="domain" description="RMI1 N-terminal" evidence="3">
    <location>
        <begin position="12"/>
        <end position="58"/>
    </location>
</feature>
<name>A0A0N1P3M5_9EURO</name>
<accession>A0A0N1P3M5</accession>
<keyword evidence="5" id="KW-1185">Reference proteome</keyword>
<gene>
    <name evidence="4" type="ORF">AB675_8567</name>
</gene>
<evidence type="ECO:0000259" key="2">
    <source>
        <dbReference type="Pfam" id="PF08585"/>
    </source>
</evidence>
<evidence type="ECO:0000259" key="3">
    <source>
        <dbReference type="Pfam" id="PF21000"/>
    </source>
</evidence>
<protein>
    <submittedName>
        <fullName evidence="4">Uncharacterized protein</fullName>
    </submittedName>
</protein>
<dbReference type="OrthoDB" id="341511at2759"/>